<dbReference type="GO" id="GO:0045892">
    <property type="term" value="P:negative regulation of DNA-templated transcription"/>
    <property type="evidence" value="ECO:0007669"/>
    <property type="project" value="TreeGrafter"/>
</dbReference>
<gene>
    <name evidence="6" type="ORF">XD86_0829</name>
</gene>
<dbReference type="InterPro" id="IPR050707">
    <property type="entry name" value="HTH_MetabolicPath_Reg"/>
</dbReference>
<organism evidence="6 7">
    <name type="scientific">Mesotoga infera</name>
    <dbReference type="NCBI Taxonomy" id="1236046"/>
    <lineage>
        <taxon>Bacteria</taxon>
        <taxon>Thermotogati</taxon>
        <taxon>Thermotogota</taxon>
        <taxon>Thermotogae</taxon>
        <taxon>Kosmotogales</taxon>
        <taxon>Kosmotogaceae</taxon>
        <taxon>Mesotoga</taxon>
    </lineage>
</organism>
<dbReference type="SMART" id="SM00346">
    <property type="entry name" value="HTH_ICLR"/>
    <property type="match status" value="1"/>
</dbReference>
<dbReference type="Pfam" id="PF01614">
    <property type="entry name" value="IclR_C"/>
    <property type="match status" value="1"/>
</dbReference>
<dbReference type="Proteomes" id="UP000054260">
    <property type="component" value="Unassembled WGS sequence"/>
</dbReference>
<dbReference type="InterPro" id="IPR001845">
    <property type="entry name" value="HTH_ArsR_DNA-bd_dom"/>
</dbReference>
<name>A0A101GZD9_9BACT</name>
<evidence type="ECO:0000259" key="4">
    <source>
        <dbReference type="PROSITE" id="PS51077"/>
    </source>
</evidence>
<dbReference type="GO" id="GO:0003700">
    <property type="term" value="F:DNA-binding transcription factor activity"/>
    <property type="evidence" value="ECO:0007669"/>
    <property type="project" value="InterPro"/>
</dbReference>
<dbReference type="Pfam" id="PF09339">
    <property type="entry name" value="HTH_IclR"/>
    <property type="match status" value="1"/>
</dbReference>
<dbReference type="Gene3D" id="3.30.450.40">
    <property type="match status" value="1"/>
</dbReference>
<dbReference type="InterPro" id="IPR036390">
    <property type="entry name" value="WH_DNA-bd_sf"/>
</dbReference>
<evidence type="ECO:0000259" key="5">
    <source>
        <dbReference type="PROSITE" id="PS51078"/>
    </source>
</evidence>
<dbReference type="SUPFAM" id="SSF55781">
    <property type="entry name" value="GAF domain-like"/>
    <property type="match status" value="1"/>
</dbReference>
<sequence length="251" mass="28179">MAIDSVRKALEIVDLLSSKRGGYSLTEIASELLIAVSTVYKQLQSLVELGLVHKDPHTGRYFITYKIVELSSRILKNLEFRDIARPFLIELLEELRMTVHLVVRENLHAVYVEKIEGPYTIPTISRMGMQIDLYSTSVGKAILAYSPEEFIEEYLSKVDLQKKTPRTIINPVELRTELTRVKGRGYALDNEENEFGICCIGSPIFDHNNNVFAALSVTAASQQFLPESITKTANCVLQKARNISIALGCSI</sequence>
<protein>
    <submittedName>
        <fullName evidence="6">Transcriptional regulator, TrmB</fullName>
    </submittedName>
</protein>
<dbReference type="PANTHER" id="PTHR30136">
    <property type="entry name" value="HELIX-TURN-HELIX TRANSCRIPTIONAL REGULATOR, ICLR FAMILY"/>
    <property type="match status" value="1"/>
</dbReference>
<dbReference type="GO" id="GO:0003677">
    <property type="term" value="F:DNA binding"/>
    <property type="evidence" value="ECO:0007669"/>
    <property type="project" value="UniProtKB-KW"/>
</dbReference>
<dbReference type="PATRIC" id="fig|1236046.6.peg.967"/>
<feature type="domain" description="IclR-ED" evidence="5">
    <location>
        <begin position="66"/>
        <end position="249"/>
    </location>
</feature>
<dbReference type="EMBL" id="LGGH01000113">
    <property type="protein sequence ID" value="KUK67262.1"/>
    <property type="molecule type" value="Genomic_DNA"/>
</dbReference>
<evidence type="ECO:0000256" key="3">
    <source>
        <dbReference type="ARBA" id="ARBA00023163"/>
    </source>
</evidence>
<dbReference type="InterPro" id="IPR011991">
    <property type="entry name" value="ArsR-like_HTH"/>
</dbReference>
<keyword evidence="2" id="KW-0238">DNA-binding</keyword>
<evidence type="ECO:0000256" key="2">
    <source>
        <dbReference type="ARBA" id="ARBA00023125"/>
    </source>
</evidence>
<comment type="caution">
    <text evidence="6">The sequence shown here is derived from an EMBL/GenBank/DDBJ whole genome shotgun (WGS) entry which is preliminary data.</text>
</comment>
<dbReference type="InterPro" id="IPR029016">
    <property type="entry name" value="GAF-like_dom_sf"/>
</dbReference>
<dbReference type="InterPro" id="IPR005471">
    <property type="entry name" value="Tscrpt_reg_IclR_N"/>
</dbReference>
<dbReference type="InterPro" id="IPR014757">
    <property type="entry name" value="Tscrpt_reg_IclR_C"/>
</dbReference>
<dbReference type="SMART" id="SM00418">
    <property type="entry name" value="HTH_ARSR"/>
    <property type="match status" value="1"/>
</dbReference>
<reference evidence="7" key="1">
    <citation type="journal article" date="2015" name="MBio">
        <title>Genome-Resolved Metagenomic Analysis Reveals Roles for Candidate Phyla and Other Microbial Community Members in Biogeochemical Transformations in Oil Reservoirs.</title>
        <authorList>
            <person name="Hu P."/>
            <person name="Tom L."/>
            <person name="Singh A."/>
            <person name="Thomas B.C."/>
            <person name="Baker B.J."/>
            <person name="Piceno Y.M."/>
            <person name="Andersen G.L."/>
            <person name="Banfield J.F."/>
        </authorList>
    </citation>
    <scope>NUCLEOTIDE SEQUENCE [LARGE SCALE GENOMIC DNA]</scope>
</reference>
<accession>A0A101GZD9</accession>
<dbReference type="InterPro" id="IPR036388">
    <property type="entry name" value="WH-like_DNA-bd_sf"/>
</dbReference>
<evidence type="ECO:0000313" key="6">
    <source>
        <dbReference type="EMBL" id="KUK67262.1"/>
    </source>
</evidence>
<evidence type="ECO:0000313" key="7">
    <source>
        <dbReference type="Proteomes" id="UP000054260"/>
    </source>
</evidence>
<dbReference type="PROSITE" id="PS51077">
    <property type="entry name" value="HTH_ICLR"/>
    <property type="match status" value="1"/>
</dbReference>
<proteinExistence type="predicted"/>
<dbReference type="CDD" id="cd00090">
    <property type="entry name" value="HTH_ARSR"/>
    <property type="match status" value="1"/>
</dbReference>
<keyword evidence="3" id="KW-0804">Transcription</keyword>
<dbReference type="SUPFAM" id="SSF46785">
    <property type="entry name" value="Winged helix' DNA-binding domain"/>
    <property type="match status" value="1"/>
</dbReference>
<dbReference type="PROSITE" id="PS51078">
    <property type="entry name" value="ICLR_ED"/>
    <property type="match status" value="1"/>
</dbReference>
<keyword evidence="1" id="KW-0805">Transcription regulation</keyword>
<dbReference type="Gene3D" id="1.10.10.10">
    <property type="entry name" value="Winged helix-like DNA-binding domain superfamily/Winged helix DNA-binding domain"/>
    <property type="match status" value="1"/>
</dbReference>
<evidence type="ECO:0000256" key="1">
    <source>
        <dbReference type="ARBA" id="ARBA00023015"/>
    </source>
</evidence>
<dbReference type="PANTHER" id="PTHR30136:SF7">
    <property type="entry name" value="HTH-TYPE TRANSCRIPTIONAL REGULATOR KDGR-RELATED"/>
    <property type="match status" value="1"/>
</dbReference>
<dbReference type="AlphaFoldDB" id="A0A101GZD9"/>
<feature type="domain" description="HTH iclR-type" evidence="4">
    <location>
        <begin position="3"/>
        <end position="65"/>
    </location>
</feature>